<evidence type="ECO:0000313" key="2">
    <source>
        <dbReference type="Proteomes" id="UP000054785"/>
    </source>
</evidence>
<gene>
    <name evidence="1" type="ORF">Lgee_1416</name>
</gene>
<sequence>MFGFFERQLEKMGYSIRPVQAHELEALRKVAEQSFRETYAADISVTAPAIVEDWIAKIYSDAALNDWVTNPANRLLGVFNKDGALQGFSLLCLEGATARLDKLYLLSSVQGIGLGRLLLEANYSELRKHPAVSALSLEVADSNVRARGFYQRMGLASTSTQVEFSGSSSENPLFNSVYRRDKNSCSAGIDEALSRLDEKAAPSMSSQC</sequence>
<dbReference type="InterPro" id="IPR000182">
    <property type="entry name" value="GNAT_dom"/>
</dbReference>
<dbReference type="PATRIC" id="fig|45065.4.peg.1531"/>
<protein>
    <submittedName>
        <fullName evidence="1">Putative acetyltransferase</fullName>
    </submittedName>
</protein>
<dbReference type="EMBL" id="LNYC01000055">
    <property type="protein sequence ID" value="KTC98839.1"/>
    <property type="molecule type" value="Genomic_DNA"/>
</dbReference>
<dbReference type="STRING" id="45065.Lgee_1416"/>
<dbReference type="RefSeq" id="WP_028386804.1">
    <property type="nucleotide sequence ID" value="NZ_CAAAHN010000029.1"/>
</dbReference>
<name>A0A0W0TT64_9GAMM</name>
<dbReference type="OrthoDB" id="7356080at2"/>
<dbReference type="AlphaFoldDB" id="A0A0W0TT64"/>
<dbReference type="Gene3D" id="3.40.630.30">
    <property type="match status" value="1"/>
</dbReference>
<dbReference type="InterPro" id="IPR016181">
    <property type="entry name" value="Acyl_CoA_acyltransferase"/>
</dbReference>
<keyword evidence="1" id="KW-0808">Transferase</keyword>
<organism evidence="1 2">
    <name type="scientific">Legionella geestiana</name>
    <dbReference type="NCBI Taxonomy" id="45065"/>
    <lineage>
        <taxon>Bacteria</taxon>
        <taxon>Pseudomonadati</taxon>
        <taxon>Pseudomonadota</taxon>
        <taxon>Gammaproteobacteria</taxon>
        <taxon>Legionellales</taxon>
        <taxon>Legionellaceae</taxon>
        <taxon>Legionella</taxon>
    </lineage>
</organism>
<comment type="caution">
    <text evidence="1">The sequence shown here is derived from an EMBL/GenBank/DDBJ whole genome shotgun (WGS) entry which is preliminary data.</text>
</comment>
<dbReference type="GO" id="GO:0016747">
    <property type="term" value="F:acyltransferase activity, transferring groups other than amino-acyl groups"/>
    <property type="evidence" value="ECO:0007669"/>
    <property type="project" value="InterPro"/>
</dbReference>
<accession>A0A0W0TT64</accession>
<reference evidence="1 2" key="1">
    <citation type="submission" date="2015-11" db="EMBL/GenBank/DDBJ databases">
        <title>Genomic analysis of 38 Legionella species identifies large and diverse effector repertoires.</title>
        <authorList>
            <person name="Burstein D."/>
            <person name="Amaro F."/>
            <person name="Zusman T."/>
            <person name="Lifshitz Z."/>
            <person name="Cohen O."/>
            <person name="Gilbert J.A."/>
            <person name="Pupko T."/>
            <person name="Shuman H.A."/>
            <person name="Segal G."/>
        </authorList>
    </citation>
    <scope>NUCLEOTIDE SEQUENCE [LARGE SCALE GENOMIC DNA]</scope>
    <source>
        <strain evidence="1 2">ATCC 49504</strain>
    </source>
</reference>
<dbReference type="PROSITE" id="PS51186">
    <property type="entry name" value="GNAT"/>
    <property type="match status" value="1"/>
</dbReference>
<dbReference type="Pfam" id="PF00583">
    <property type="entry name" value="Acetyltransf_1"/>
    <property type="match status" value="1"/>
</dbReference>
<dbReference type="Proteomes" id="UP000054785">
    <property type="component" value="Unassembled WGS sequence"/>
</dbReference>
<proteinExistence type="predicted"/>
<dbReference type="SUPFAM" id="SSF55729">
    <property type="entry name" value="Acyl-CoA N-acyltransferases (Nat)"/>
    <property type="match status" value="1"/>
</dbReference>
<evidence type="ECO:0000313" key="1">
    <source>
        <dbReference type="EMBL" id="KTC98839.1"/>
    </source>
</evidence>
<keyword evidence="2" id="KW-1185">Reference proteome</keyword>